<dbReference type="PROSITE" id="PS50110">
    <property type="entry name" value="RESPONSE_REGULATORY"/>
    <property type="match status" value="1"/>
</dbReference>
<feature type="domain" description="Histidine kinase" evidence="16">
    <location>
        <begin position="846"/>
        <end position="1061"/>
    </location>
</feature>
<dbReference type="Gene3D" id="3.40.50.2300">
    <property type="match status" value="1"/>
</dbReference>
<evidence type="ECO:0000259" key="16">
    <source>
        <dbReference type="PROSITE" id="PS50109"/>
    </source>
</evidence>
<dbReference type="InterPro" id="IPR011110">
    <property type="entry name" value="Reg_prop"/>
</dbReference>
<dbReference type="SUPFAM" id="SSF52172">
    <property type="entry name" value="CheY-like"/>
    <property type="match status" value="1"/>
</dbReference>
<dbReference type="Pfam" id="PF12833">
    <property type="entry name" value="HTH_18"/>
    <property type="match status" value="1"/>
</dbReference>
<dbReference type="Pfam" id="PF00512">
    <property type="entry name" value="HisKA"/>
    <property type="match status" value="1"/>
</dbReference>
<evidence type="ECO:0000256" key="7">
    <source>
        <dbReference type="ARBA" id="ARBA00022840"/>
    </source>
</evidence>
<dbReference type="InterPro" id="IPR005467">
    <property type="entry name" value="His_kinase_dom"/>
</dbReference>
<dbReference type="EC" id="2.7.13.3" evidence="2"/>
<dbReference type="InterPro" id="IPR003961">
    <property type="entry name" value="FN3_dom"/>
</dbReference>
<keyword evidence="19" id="KW-1185">Reference proteome</keyword>
<dbReference type="FunFam" id="3.30.565.10:FF:000037">
    <property type="entry name" value="Hybrid sensor histidine kinase/response regulator"/>
    <property type="match status" value="1"/>
</dbReference>
<dbReference type="PANTHER" id="PTHR43547:SF2">
    <property type="entry name" value="HYBRID SIGNAL TRANSDUCTION HISTIDINE KINASE C"/>
    <property type="match status" value="1"/>
</dbReference>
<keyword evidence="13" id="KW-1133">Transmembrane helix</keyword>
<dbReference type="Pfam" id="PF00072">
    <property type="entry name" value="Response_reg"/>
    <property type="match status" value="1"/>
</dbReference>
<evidence type="ECO:0000256" key="11">
    <source>
        <dbReference type="ARBA" id="ARBA00023163"/>
    </source>
</evidence>
<feature type="transmembrane region" description="Helical" evidence="13">
    <location>
        <begin position="788"/>
        <end position="810"/>
    </location>
</feature>
<evidence type="ECO:0000259" key="15">
    <source>
        <dbReference type="PROSITE" id="PS01124"/>
    </source>
</evidence>
<protein>
    <recommendedName>
        <fullName evidence="2">histidine kinase</fullName>
        <ecNumber evidence="2">2.7.13.3</ecNumber>
    </recommendedName>
</protein>
<dbReference type="GO" id="GO:0003700">
    <property type="term" value="F:DNA-binding transcription factor activity"/>
    <property type="evidence" value="ECO:0007669"/>
    <property type="project" value="InterPro"/>
</dbReference>
<keyword evidence="9" id="KW-0805">Transcription regulation</keyword>
<dbReference type="EMBL" id="FQUM01000002">
    <property type="protein sequence ID" value="SHE81987.1"/>
    <property type="molecule type" value="Genomic_DNA"/>
</dbReference>
<dbReference type="SMART" id="SM00387">
    <property type="entry name" value="HATPase_c"/>
    <property type="match status" value="1"/>
</dbReference>
<dbReference type="GO" id="GO:0005524">
    <property type="term" value="F:ATP binding"/>
    <property type="evidence" value="ECO:0007669"/>
    <property type="project" value="UniProtKB-KW"/>
</dbReference>
<keyword evidence="5" id="KW-0547">Nucleotide-binding</keyword>
<dbReference type="InterPro" id="IPR003661">
    <property type="entry name" value="HisK_dim/P_dom"/>
</dbReference>
<keyword evidence="3 12" id="KW-0597">Phosphoprotein</keyword>
<dbReference type="InterPro" id="IPR013783">
    <property type="entry name" value="Ig-like_fold"/>
</dbReference>
<dbReference type="InterPro" id="IPR018062">
    <property type="entry name" value="HTH_AraC-typ_CS"/>
</dbReference>
<feature type="domain" description="HTH araC/xylS-type" evidence="15">
    <location>
        <begin position="1252"/>
        <end position="1351"/>
    </location>
</feature>
<dbReference type="GO" id="GO:0000155">
    <property type="term" value="F:phosphorelay sensor kinase activity"/>
    <property type="evidence" value="ECO:0007669"/>
    <property type="project" value="InterPro"/>
</dbReference>
<dbReference type="SMART" id="SM00342">
    <property type="entry name" value="HTH_ARAC"/>
    <property type="match status" value="1"/>
</dbReference>
<dbReference type="InterPro" id="IPR003594">
    <property type="entry name" value="HATPase_dom"/>
</dbReference>
<organism evidence="18 19">
    <name type="scientific">Mariniphaga anaerophila</name>
    <dbReference type="NCBI Taxonomy" id="1484053"/>
    <lineage>
        <taxon>Bacteria</taxon>
        <taxon>Pseudomonadati</taxon>
        <taxon>Bacteroidota</taxon>
        <taxon>Bacteroidia</taxon>
        <taxon>Marinilabiliales</taxon>
        <taxon>Prolixibacteraceae</taxon>
        <taxon>Mariniphaga</taxon>
    </lineage>
</organism>
<dbReference type="PRINTS" id="PR00344">
    <property type="entry name" value="BCTRLSENSOR"/>
</dbReference>
<dbReference type="SMART" id="SM00448">
    <property type="entry name" value="REC"/>
    <property type="match status" value="1"/>
</dbReference>
<evidence type="ECO:0000313" key="19">
    <source>
        <dbReference type="Proteomes" id="UP000184164"/>
    </source>
</evidence>
<dbReference type="CDD" id="cd00075">
    <property type="entry name" value="HATPase"/>
    <property type="match status" value="1"/>
</dbReference>
<evidence type="ECO:0000256" key="9">
    <source>
        <dbReference type="ARBA" id="ARBA00023015"/>
    </source>
</evidence>
<evidence type="ECO:0000256" key="1">
    <source>
        <dbReference type="ARBA" id="ARBA00000085"/>
    </source>
</evidence>
<dbReference type="Pfam" id="PF02518">
    <property type="entry name" value="HATPase_c"/>
    <property type="match status" value="1"/>
</dbReference>
<dbReference type="GO" id="GO:0043565">
    <property type="term" value="F:sequence-specific DNA binding"/>
    <property type="evidence" value="ECO:0007669"/>
    <property type="project" value="InterPro"/>
</dbReference>
<feature type="modified residue" description="4-aspartylphosphate" evidence="12">
    <location>
        <position position="1153"/>
    </location>
</feature>
<keyword evidence="6 18" id="KW-0418">Kinase</keyword>
<dbReference type="InterPro" id="IPR011123">
    <property type="entry name" value="Y_Y_Y"/>
</dbReference>
<dbReference type="InterPro" id="IPR004358">
    <property type="entry name" value="Sig_transdc_His_kin-like_C"/>
</dbReference>
<keyword evidence="10" id="KW-0238">DNA-binding</keyword>
<feature type="signal peptide" evidence="14">
    <location>
        <begin position="1"/>
        <end position="25"/>
    </location>
</feature>
<dbReference type="InterPro" id="IPR001789">
    <property type="entry name" value="Sig_transdc_resp-reg_receiver"/>
</dbReference>
<dbReference type="SUPFAM" id="SSF55874">
    <property type="entry name" value="ATPase domain of HSP90 chaperone/DNA topoisomerase II/histidine kinase"/>
    <property type="match status" value="1"/>
</dbReference>
<dbReference type="SUPFAM" id="SSF47384">
    <property type="entry name" value="Homodimeric domain of signal transducing histidine kinase"/>
    <property type="match status" value="1"/>
</dbReference>
<evidence type="ECO:0000313" key="18">
    <source>
        <dbReference type="EMBL" id="SHE81987.1"/>
    </source>
</evidence>
<dbReference type="FunFam" id="1.10.287.130:FF:000034">
    <property type="entry name" value="Two-component system sensor histidine kinase/response regulator"/>
    <property type="match status" value="1"/>
</dbReference>
<dbReference type="Gene3D" id="2.130.10.10">
    <property type="entry name" value="YVTN repeat-like/Quinoprotein amine dehydrogenase"/>
    <property type="match status" value="2"/>
</dbReference>
<keyword evidence="7" id="KW-0067">ATP-binding</keyword>
<dbReference type="InterPro" id="IPR011006">
    <property type="entry name" value="CheY-like_superfamily"/>
</dbReference>
<dbReference type="Gene3D" id="1.10.10.60">
    <property type="entry name" value="Homeodomain-like"/>
    <property type="match status" value="1"/>
</dbReference>
<dbReference type="PANTHER" id="PTHR43547">
    <property type="entry name" value="TWO-COMPONENT HISTIDINE KINASE"/>
    <property type="match status" value="1"/>
</dbReference>
<dbReference type="SMART" id="SM00388">
    <property type="entry name" value="HisKA"/>
    <property type="match status" value="1"/>
</dbReference>
<gene>
    <name evidence="18" type="ORF">SAMN05444274_102481</name>
</gene>
<keyword evidence="13" id="KW-0812">Transmembrane</keyword>
<dbReference type="InterPro" id="IPR036097">
    <property type="entry name" value="HisK_dim/P_sf"/>
</dbReference>
<dbReference type="CDD" id="cd00082">
    <property type="entry name" value="HisKA"/>
    <property type="match status" value="1"/>
</dbReference>
<dbReference type="InterPro" id="IPR009057">
    <property type="entry name" value="Homeodomain-like_sf"/>
</dbReference>
<keyword evidence="13" id="KW-0472">Membrane</keyword>
<dbReference type="SUPFAM" id="SSF63829">
    <property type="entry name" value="Calcium-dependent phosphotriesterase"/>
    <property type="match status" value="3"/>
</dbReference>
<keyword evidence="8" id="KW-0902">Two-component regulatory system</keyword>
<keyword evidence="14" id="KW-0732">Signal</keyword>
<dbReference type="Pfam" id="PF07495">
    <property type="entry name" value="Y_Y_Y"/>
    <property type="match status" value="1"/>
</dbReference>
<feature type="domain" description="Response regulatory" evidence="17">
    <location>
        <begin position="1105"/>
        <end position="1220"/>
    </location>
</feature>
<evidence type="ECO:0000259" key="17">
    <source>
        <dbReference type="PROSITE" id="PS50110"/>
    </source>
</evidence>
<proteinExistence type="predicted"/>
<dbReference type="Pfam" id="PF07494">
    <property type="entry name" value="Reg_prop"/>
    <property type="match status" value="6"/>
</dbReference>
<dbReference type="Gene3D" id="1.10.287.130">
    <property type="match status" value="1"/>
</dbReference>
<dbReference type="InterPro" id="IPR036890">
    <property type="entry name" value="HATPase_C_sf"/>
</dbReference>
<dbReference type="STRING" id="1484053.SAMN05444274_102481"/>
<evidence type="ECO:0000256" key="4">
    <source>
        <dbReference type="ARBA" id="ARBA00022679"/>
    </source>
</evidence>
<reference evidence="18 19" key="1">
    <citation type="submission" date="2016-11" db="EMBL/GenBank/DDBJ databases">
        <authorList>
            <person name="Jaros S."/>
            <person name="Januszkiewicz K."/>
            <person name="Wedrychowicz H."/>
        </authorList>
    </citation>
    <scope>NUCLEOTIDE SEQUENCE [LARGE SCALE GENOMIC DNA]</scope>
    <source>
        <strain evidence="18 19">DSM 26910</strain>
    </source>
</reference>
<comment type="catalytic activity">
    <reaction evidence="1">
        <text>ATP + protein L-histidine = ADP + protein N-phospho-L-histidine.</text>
        <dbReference type="EC" id="2.7.13.3"/>
    </reaction>
</comment>
<dbReference type="PROSITE" id="PS01124">
    <property type="entry name" value="HTH_ARAC_FAMILY_2"/>
    <property type="match status" value="1"/>
</dbReference>
<evidence type="ECO:0000256" key="2">
    <source>
        <dbReference type="ARBA" id="ARBA00012438"/>
    </source>
</evidence>
<dbReference type="InterPro" id="IPR015943">
    <property type="entry name" value="WD40/YVTN_repeat-like_dom_sf"/>
</dbReference>
<dbReference type="SUPFAM" id="SSF46689">
    <property type="entry name" value="Homeodomain-like"/>
    <property type="match status" value="1"/>
</dbReference>
<evidence type="ECO:0000256" key="6">
    <source>
        <dbReference type="ARBA" id="ARBA00022777"/>
    </source>
</evidence>
<sequence>MNDGIMRSFIAAILLSLGFNIAVQAQQTSGNRDILFENISNSQGLSQSTVFSIVQDTLGYMWFATQDGLNRYDGVQFRVFRDDNSDSTTVISHHIRVLFNDDEGNLWIGGNKGISKYNYEYDNFRNYPLFDQRYDRFISDIEQDSKGRIWAGSFSGNMYKYNPDSNDFSEYKISYNGERLYYINDICACGDELLVGTEYGLYSVDVENETVKKIDLFEKDPKVRKMLKCADGRIWVGTEGNGLLLLNRNFDIEENYLHKINNGNSLCNNNVRSLSFDNDSNLWIGTFVGLSILDKNTGSFSNYYQDYTRPYTLSQNSVRSLYKDKEGGMWLGTFYGGINFYHPHNLHFDLINQNGGTFSLNDNVLSCITEDAQGKVWIGTNDGGVNCWNRKDNTVKYFMFDESDPNTISSNNIKSLVFTDDQKLLVGTHKSGLNLFDPETGKNIRFKASEAPGAISDNSVYALLKDRKSQIWVGAWGGLEKFNLKTKTFELISSDSKGQQLTSSQITSLFEDSQNRIWIGTFEGLNIFYPEKRLFESFRTHPGDSTSLSHDFVNCIYEDSKKRIWIGTNGGLNIFNEIERNFKRITTEDGLESNVFFGILEDDQNRMWISTNQGIISLDHQGKSMKNYLVHDGIQNTQFNNFSYAKLNDGYFLFGGIKGLTMFRPDSIKILPFNSKVLLTSLSINSQKINSDDETGILENHINQTNKIILNHDQNTITLDYSAVNYVDNENITYLTKLDNFNKQWWRSDNSVTFSQLPPGEYTFKVKAVRGEIAGAPTSLQIVILKPWYLRNWALVLYIFLLAVAAHFVYKFAMERMRTLHDLRVERLEKEKLSEINQMKLQFFTNISHEFRTPLTLILSPLEKILEKPINDEWLRKQILLINKNASRLLDLIDQLLEFRKSETGKLKLNVSRNELVGFVNDIYLSFASVAAQNKIVYSFNSKEEKLEICFDKNIIERIFFNLLSNAFKFTPNGGKIGINLHKNSKSVVIEVTDSGKGIPKDKLSLIFERYYSVTESNVNMGTGIGLALTKRLVELHYGSIRVESEEGIGSKFVVTLPISESVYSESEISAISVETGRYKKATEVISDENEEEPAEMLVADEKDTILIVEDNADIVAYLKDNFSVNYNICTAPNGEEALKVVEQSNPALIISDVMMPVMDGIKFCKKIKQNIKTSHIPVILLTAKTSVEDQMEGLDSGADDYLPKPFSVRVLEKKVFNLIKSRKRLQDYYSKSIDVNPEEIAFNSLDQEILEKSKEIIEKYLSDPDFSVEIFAREIGMSRSNLHLKLKAITGESATDFIKKIRLGKAVKLLEENKYSISEISYMVGYSSPSYFTTSFKKYFGYLPTGHLDQMRK</sequence>
<dbReference type="CDD" id="cd17574">
    <property type="entry name" value="REC_OmpR"/>
    <property type="match status" value="1"/>
</dbReference>
<dbReference type="PROSITE" id="PS50109">
    <property type="entry name" value="HIS_KIN"/>
    <property type="match status" value="1"/>
</dbReference>
<evidence type="ECO:0000256" key="12">
    <source>
        <dbReference type="PROSITE-ProRule" id="PRU00169"/>
    </source>
</evidence>
<keyword evidence="11" id="KW-0804">Transcription</keyword>
<name>A0A1M4WLB2_9BACT</name>
<dbReference type="Proteomes" id="UP000184164">
    <property type="component" value="Unassembled WGS sequence"/>
</dbReference>
<accession>A0A1M4WLB2</accession>
<dbReference type="InterPro" id="IPR018060">
    <property type="entry name" value="HTH_AraC"/>
</dbReference>
<feature type="chain" id="PRO_5012363932" description="histidine kinase" evidence="14">
    <location>
        <begin position="26"/>
        <end position="1354"/>
    </location>
</feature>
<evidence type="ECO:0000256" key="8">
    <source>
        <dbReference type="ARBA" id="ARBA00023012"/>
    </source>
</evidence>
<dbReference type="PROSITE" id="PS00041">
    <property type="entry name" value="HTH_ARAC_FAMILY_1"/>
    <property type="match status" value="1"/>
</dbReference>
<evidence type="ECO:0000256" key="5">
    <source>
        <dbReference type="ARBA" id="ARBA00022741"/>
    </source>
</evidence>
<dbReference type="Gene3D" id="2.60.40.10">
    <property type="entry name" value="Immunoglobulins"/>
    <property type="match status" value="1"/>
</dbReference>
<evidence type="ECO:0000256" key="13">
    <source>
        <dbReference type="SAM" id="Phobius"/>
    </source>
</evidence>
<dbReference type="Gene3D" id="3.30.565.10">
    <property type="entry name" value="Histidine kinase-like ATPase, C-terminal domain"/>
    <property type="match status" value="1"/>
</dbReference>
<dbReference type="FunFam" id="3.40.50.2300:FF:000138">
    <property type="entry name" value="Two-component system sensor histidine kinase/response regulator"/>
    <property type="match status" value="1"/>
</dbReference>
<dbReference type="OrthoDB" id="717811at2"/>
<evidence type="ECO:0000256" key="10">
    <source>
        <dbReference type="ARBA" id="ARBA00023125"/>
    </source>
</evidence>
<dbReference type="FunFam" id="1.10.10.60:FF:000284">
    <property type="entry name" value="Two-component system sensor histidine kinase/response regulator"/>
    <property type="match status" value="1"/>
</dbReference>
<evidence type="ECO:0000256" key="3">
    <source>
        <dbReference type="ARBA" id="ARBA00022553"/>
    </source>
</evidence>
<evidence type="ECO:0000256" key="14">
    <source>
        <dbReference type="SAM" id="SignalP"/>
    </source>
</evidence>
<keyword evidence="4" id="KW-0808">Transferase</keyword>
<dbReference type="CDD" id="cd00063">
    <property type="entry name" value="FN3"/>
    <property type="match status" value="1"/>
</dbReference>